<sequence>MLLDGIVPAPGLLAAYSLACFVLFITPGPDMSLFLAKTIAGGRRAGLLSMLGAMAGCCIHTLLAVIGVSALLAASATAFAVLKMVGAAYLLWLAVDAIRNGSALRMRETGRQELSAWRTFLLGFGVNLTNPKIVLFFVTFLPQFVDAANPHASGQLVFLGLYFVAFSTPLAAVLVLGAERTIALLTRHPRVMRAIDYVFAGVFGAFALRIATMPGR</sequence>
<dbReference type="PANTHER" id="PTHR30086">
    <property type="entry name" value="ARGININE EXPORTER PROTEIN ARGO"/>
    <property type="match status" value="1"/>
</dbReference>
<evidence type="ECO:0000256" key="2">
    <source>
        <dbReference type="ARBA" id="ARBA00022475"/>
    </source>
</evidence>
<dbReference type="RefSeq" id="WP_171218603.1">
    <property type="nucleotide sequence ID" value="NZ_JABEPP010000003.1"/>
</dbReference>
<name>A0A849I6V1_9HYPH</name>
<feature type="transmembrane region" description="Helical" evidence="6">
    <location>
        <begin position="197"/>
        <end position="215"/>
    </location>
</feature>
<dbReference type="EMBL" id="JABEPP010000003">
    <property type="protein sequence ID" value="NNM73108.1"/>
    <property type="molecule type" value="Genomic_DNA"/>
</dbReference>
<evidence type="ECO:0000256" key="6">
    <source>
        <dbReference type="SAM" id="Phobius"/>
    </source>
</evidence>
<dbReference type="Proteomes" id="UP000564885">
    <property type="component" value="Unassembled WGS sequence"/>
</dbReference>
<reference evidence="7 8" key="1">
    <citation type="submission" date="2020-04" db="EMBL/GenBank/DDBJ databases">
        <title>Enterovirga sp. isolate from soil.</title>
        <authorList>
            <person name="Chea S."/>
            <person name="Kim D.-U."/>
        </authorList>
    </citation>
    <scope>NUCLEOTIDE SEQUENCE [LARGE SCALE GENOMIC DNA]</scope>
    <source>
        <strain evidence="7 8">DB1703</strain>
    </source>
</reference>
<feature type="transmembrane region" description="Helical" evidence="6">
    <location>
        <begin position="78"/>
        <end position="98"/>
    </location>
</feature>
<feature type="transmembrane region" description="Helical" evidence="6">
    <location>
        <begin position="47"/>
        <end position="72"/>
    </location>
</feature>
<evidence type="ECO:0000256" key="4">
    <source>
        <dbReference type="ARBA" id="ARBA00022989"/>
    </source>
</evidence>
<evidence type="ECO:0000256" key="1">
    <source>
        <dbReference type="ARBA" id="ARBA00004651"/>
    </source>
</evidence>
<evidence type="ECO:0000256" key="3">
    <source>
        <dbReference type="ARBA" id="ARBA00022692"/>
    </source>
</evidence>
<dbReference type="AlphaFoldDB" id="A0A849I6V1"/>
<dbReference type="GO" id="GO:0005886">
    <property type="term" value="C:plasma membrane"/>
    <property type="evidence" value="ECO:0007669"/>
    <property type="project" value="UniProtKB-SubCell"/>
</dbReference>
<keyword evidence="2" id="KW-1003">Cell membrane</keyword>
<dbReference type="PIRSF" id="PIRSF006324">
    <property type="entry name" value="LeuE"/>
    <property type="match status" value="1"/>
</dbReference>
<comment type="subcellular location">
    <subcellularLocation>
        <location evidence="1">Cell membrane</location>
        <topology evidence="1">Multi-pass membrane protein</topology>
    </subcellularLocation>
</comment>
<keyword evidence="5 6" id="KW-0472">Membrane</keyword>
<feature type="transmembrane region" description="Helical" evidence="6">
    <location>
        <begin position="156"/>
        <end position="176"/>
    </location>
</feature>
<dbReference type="GO" id="GO:0015171">
    <property type="term" value="F:amino acid transmembrane transporter activity"/>
    <property type="evidence" value="ECO:0007669"/>
    <property type="project" value="TreeGrafter"/>
</dbReference>
<accession>A0A849I6V1</accession>
<gene>
    <name evidence="7" type="ORF">HJG44_12035</name>
</gene>
<feature type="transmembrane region" description="Helical" evidence="6">
    <location>
        <begin position="119"/>
        <end position="144"/>
    </location>
</feature>
<evidence type="ECO:0000313" key="8">
    <source>
        <dbReference type="Proteomes" id="UP000564885"/>
    </source>
</evidence>
<dbReference type="InterPro" id="IPR001123">
    <property type="entry name" value="LeuE-type"/>
</dbReference>
<proteinExistence type="predicted"/>
<keyword evidence="3 6" id="KW-0812">Transmembrane</keyword>
<protein>
    <submittedName>
        <fullName evidence="7">LysE family translocator</fullName>
    </submittedName>
</protein>
<comment type="caution">
    <text evidence="7">The sequence shown here is derived from an EMBL/GenBank/DDBJ whole genome shotgun (WGS) entry which is preliminary data.</text>
</comment>
<dbReference type="PANTHER" id="PTHR30086:SF20">
    <property type="entry name" value="ARGININE EXPORTER PROTEIN ARGO-RELATED"/>
    <property type="match status" value="1"/>
</dbReference>
<keyword evidence="4 6" id="KW-1133">Transmembrane helix</keyword>
<dbReference type="Pfam" id="PF01810">
    <property type="entry name" value="LysE"/>
    <property type="match status" value="1"/>
</dbReference>
<keyword evidence="8" id="KW-1185">Reference proteome</keyword>
<organism evidence="7 8">
    <name type="scientific">Enterovirga aerilata</name>
    <dbReference type="NCBI Taxonomy" id="2730920"/>
    <lineage>
        <taxon>Bacteria</taxon>
        <taxon>Pseudomonadati</taxon>
        <taxon>Pseudomonadota</taxon>
        <taxon>Alphaproteobacteria</taxon>
        <taxon>Hyphomicrobiales</taxon>
        <taxon>Methylobacteriaceae</taxon>
        <taxon>Enterovirga</taxon>
    </lineage>
</organism>
<feature type="transmembrane region" description="Helical" evidence="6">
    <location>
        <begin position="6"/>
        <end position="26"/>
    </location>
</feature>
<evidence type="ECO:0000313" key="7">
    <source>
        <dbReference type="EMBL" id="NNM73108.1"/>
    </source>
</evidence>
<evidence type="ECO:0000256" key="5">
    <source>
        <dbReference type="ARBA" id="ARBA00023136"/>
    </source>
</evidence>